<comment type="caution">
    <text evidence="1">The sequence shown here is derived from an EMBL/GenBank/DDBJ whole genome shotgun (WGS) entry which is preliminary data.</text>
</comment>
<proteinExistence type="predicted"/>
<organism evidence="1 2">
    <name type="scientific">Chryseobacterium lathyri</name>
    <dbReference type="NCBI Taxonomy" id="395933"/>
    <lineage>
        <taxon>Bacteria</taxon>
        <taxon>Pseudomonadati</taxon>
        <taxon>Bacteroidota</taxon>
        <taxon>Flavobacteriia</taxon>
        <taxon>Flavobacteriales</taxon>
        <taxon>Weeksellaceae</taxon>
        <taxon>Chryseobacterium group</taxon>
        <taxon>Chryseobacterium</taxon>
    </lineage>
</organism>
<name>A0ABT9STJ2_9FLAO</name>
<evidence type="ECO:0000313" key="2">
    <source>
        <dbReference type="Proteomes" id="UP001235513"/>
    </source>
</evidence>
<sequence>MKLFKILEFSNFVQILNEKRQAVGELLFGFINGLNDKIKIGN</sequence>
<keyword evidence="2" id="KW-1185">Reference proteome</keyword>
<evidence type="ECO:0000313" key="1">
    <source>
        <dbReference type="EMBL" id="MDP9961755.1"/>
    </source>
</evidence>
<dbReference type="Proteomes" id="UP001235513">
    <property type="component" value="Unassembled WGS sequence"/>
</dbReference>
<protein>
    <submittedName>
        <fullName evidence="1">Uncharacterized protein</fullName>
    </submittedName>
</protein>
<gene>
    <name evidence="1" type="ORF">J2T04_003667</name>
</gene>
<reference evidence="1 2" key="1">
    <citation type="submission" date="2023-07" db="EMBL/GenBank/DDBJ databases">
        <title>Sorghum-associated microbial communities from plants grown in Nebraska, USA.</title>
        <authorList>
            <person name="Schachtman D."/>
        </authorList>
    </citation>
    <scope>NUCLEOTIDE SEQUENCE [LARGE SCALE GENOMIC DNA]</scope>
    <source>
        <strain evidence="1 2">CC351</strain>
    </source>
</reference>
<accession>A0ABT9STJ2</accession>
<dbReference type="EMBL" id="JAUSRL010000007">
    <property type="protein sequence ID" value="MDP9961755.1"/>
    <property type="molecule type" value="Genomic_DNA"/>
</dbReference>
<dbReference type="RefSeq" id="WP_306846019.1">
    <property type="nucleotide sequence ID" value="NZ_JAUSRL010000007.1"/>
</dbReference>